<organism evidence="2 3">
    <name type="scientific">Iris pallida</name>
    <name type="common">Sweet iris</name>
    <dbReference type="NCBI Taxonomy" id="29817"/>
    <lineage>
        <taxon>Eukaryota</taxon>
        <taxon>Viridiplantae</taxon>
        <taxon>Streptophyta</taxon>
        <taxon>Embryophyta</taxon>
        <taxon>Tracheophyta</taxon>
        <taxon>Spermatophyta</taxon>
        <taxon>Magnoliopsida</taxon>
        <taxon>Liliopsida</taxon>
        <taxon>Asparagales</taxon>
        <taxon>Iridaceae</taxon>
        <taxon>Iridoideae</taxon>
        <taxon>Irideae</taxon>
        <taxon>Iris</taxon>
    </lineage>
</organism>
<dbReference type="AlphaFoldDB" id="A0AAX6I6Z6"/>
<name>A0AAX6I6Z6_IRIPA</name>
<keyword evidence="3" id="KW-1185">Reference proteome</keyword>
<evidence type="ECO:0000313" key="2">
    <source>
        <dbReference type="EMBL" id="KAJ6848989.1"/>
    </source>
</evidence>
<reference evidence="2" key="2">
    <citation type="submission" date="2023-04" db="EMBL/GenBank/DDBJ databases">
        <authorList>
            <person name="Bruccoleri R.E."/>
            <person name="Oakeley E.J."/>
            <person name="Faust A.-M."/>
            <person name="Dessus-Babus S."/>
            <person name="Altorfer M."/>
            <person name="Burckhardt D."/>
            <person name="Oertli M."/>
            <person name="Naumann U."/>
            <person name="Petersen F."/>
            <person name="Wong J."/>
        </authorList>
    </citation>
    <scope>NUCLEOTIDE SEQUENCE</scope>
    <source>
        <strain evidence="2">GSM-AAB239-AS_SAM_17_03QT</strain>
        <tissue evidence="2">Leaf</tissue>
    </source>
</reference>
<accession>A0AAX6I6Z6</accession>
<evidence type="ECO:0000256" key="1">
    <source>
        <dbReference type="SAM" id="MobiDB-lite"/>
    </source>
</evidence>
<evidence type="ECO:0000313" key="3">
    <source>
        <dbReference type="Proteomes" id="UP001140949"/>
    </source>
</evidence>
<gene>
    <name evidence="2" type="ORF">M6B38_271725</name>
</gene>
<comment type="caution">
    <text evidence="2">The sequence shown here is derived from an EMBL/GenBank/DDBJ whole genome shotgun (WGS) entry which is preliminary data.</text>
</comment>
<dbReference type="Proteomes" id="UP001140949">
    <property type="component" value="Unassembled WGS sequence"/>
</dbReference>
<protein>
    <submittedName>
        <fullName evidence="2">Regulatory-associated protein of TOR 2 isoform X1</fullName>
    </submittedName>
</protein>
<feature type="region of interest" description="Disordered" evidence="1">
    <location>
        <begin position="1"/>
        <end position="43"/>
    </location>
</feature>
<proteinExistence type="predicted"/>
<reference evidence="2" key="1">
    <citation type="journal article" date="2023" name="GigaByte">
        <title>Genome assembly of the bearded iris, Iris pallida Lam.</title>
        <authorList>
            <person name="Bruccoleri R.E."/>
            <person name="Oakeley E.J."/>
            <person name="Faust A.M.E."/>
            <person name="Altorfer M."/>
            <person name="Dessus-Babus S."/>
            <person name="Burckhardt D."/>
            <person name="Oertli M."/>
            <person name="Naumann U."/>
            <person name="Petersen F."/>
            <person name="Wong J."/>
        </authorList>
    </citation>
    <scope>NUCLEOTIDE SEQUENCE</scope>
    <source>
        <strain evidence="2">GSM-AAB239-AS_SAM_17_03QT</strain>
    </source>
</reference>
<sequence>MLSSSPPTAEPTNRSKSQQQRPDFFRRPQLKPCLRVNRPSPVI</sequence>
<dbReference type="EMBL" id="JANAVB010004173">
    <property type="protein sequence ID" value="KAJ6848989.1"/>
    <property type="molecule type" value="Genomic_DNA"/>
</dbReference>
<feature type="compositionally biased region" description="Polar residues" evidence="1">
    <location>
        <begin position="1"/>
        <end position="17"/>
    </location>
</feature>